<dbReference type="PANTHER" id="PTHR11138:SF5">
    <property type="entry name" value="METHIONYL-TRNA FORMYLTRANSFERASE, MITOCHONDRIAL"/>
    <property type="match status" value="1"/>
</dbReference>
<dbReference type="CDD" id="cd08646">
    <property type="entry name" value="FMT_core_Met-tRNA-FMT_N"/>
    <property type="match status" value="1"/>
</dbReference>
<keyword evidence="4" id="KW-1185">Reference proteome</keyword>
<keyword evidence="3" id="KW-0808">Transferase</keyword>
<dbReference type="Gene3D" id="3.40.50.12230">
    <property type="match status" value="1"/>
</dbReference>
<dbReference type="GO" id="GO:0005739">
    <property type="term" value="C:mitochondrion"/>
    <property type="evidence" value="ECO:0007669"/>
    <property type="project" value="TreeGrafter"/>
</dbReference>
<dbReference type="InterPro" id="IPR002376">
    <property type="entry name" value="Formyl_transf_N"/>
</dbReference>
<dbReference type="Proteomes" id="UP000799771">
    <property type="component" value="Unassembled WGS sequence"/>
</dbReference>
<dbReference type="EMBL" id="ML977511">
    <property type="protein sequence ID" value="KAF2127429.1"/>
    <property type="molecule type" value="Genomic_DNA"/>
</dbReference>
<name>A0A6A6A6C0_9PLEO</name>
<dbReference type="GO" id="GO:0004479">
    <property type="term" value="F:methionyl-tRNA formyltransferase activity"/>
    <property type="evidence" value="ECO:0007669"/>
    <property type="project" value="UniProtKB-EC"/>
</dbReference>
<reference evidence="3" key="1">
    <citation type="journal article" date="2020" name="Stud. Mycol.">
        <title>101 Dothideomycetes genomes: a test case for predicting lifestyles and emergence of pathogens.</title>
        <authorList>
            <person name="Haridas S."/>
            <person name="Albert R."/>
            <person name="Binder M."/>
            <person name="Bloem J."/>
            <person name="Labutti K."/>
            <person name="Salamov A."/>
            <person name="Andreopoulos B."/>
            <person name="Baker S."/>
            <person name="Barry K."/>
            <person name="Bills G."/>
            <person name="Bluhm B."/>
            <person name="Cannon C."/>
            <person name="Castanera R."/>
            <person name="Culley D."/>
            <person name="Daum C."/>
            <person name="Ezra D."/>
            <person name="Gonzalez J."/>
            <person name="Henrissat B."/>
            <person name="Kuo A."/>
            <person name="Liang C."/>
            <person name="Lipzen A."/>
            <person name="Lutzoni F."/>
            <person name="Magnuson J."/>
            <person name="Mondo S."/>
            <person name="Nolan M."/>
            <person name="Ohm R."/>
            <person name="Pangilinan J."/>
            <person name="Park H.-J."/>
            <person name="Ramirez L."/>
            <person name="Alfaro M."/>
            <person name="Sun H."/>
            <person name="Tritt A."/>
            <person name="Yoshinaga Y."/>
            <person name="Zwiers L.-H."/>
            <person name="Turgeon B."/>
            <person name="Goodwin S."/>
            <person name="Spatafora J."/>
            <person name="Crous P."/>
            <person name="Grigoriev I."/>
        </authorList>
    </citation>
    <scope>NUCLEOTIDE SEQUENCE</scope>
    <source>
        <strain evidence="3">CBS 119687</strain>
    </source>
</reference>
<feature type="domain" description="Formyl transferase N-terminal" evidence="2">
    <location>
        <begin position="34"/>
        <end position="219"/>
    </location>
</feature>
<evidence type="ECO:0000259" key="2">
    <source>
        <dbReference type="Pfam" id="PF00551"/>
    </source>
</evidence>
<dbReference type="InterPro" id="IPR041711">
    <property type="entry name" value="Met-tRNA-FMT_N"/>
</dbReference>
<organism evidence="3 4">
    <name type="scientific">Dothidotthia symphoricarpi CBS 119687</name>
    <dbReference type="NCBI Taxonomy" id="1392245"/>
    <lineage>
        <taxon>Eukaryota</taxon>
        <taxon>Fungi</taxon>
        <taxon>Dikarya</taxon>
        <taxon>Ascomycota</taxon>
        <taxon>Pezizomycotina</taxon>
        <taxon>Dothideomycetes</taxon>
        <taxon>Pleosporomycetidae</taxon>
        <taxon>Pleosporales</taxon>
        <taxon>Dothidotthiaceae</taxon>
        <taxon>Dothidotthia</taxon>
    </lineage>
</organism>
<dbReference type="PANTHER" id="PTHR11138">
    <property type="entry name" value="METHIONYL-TRNA FORMYLTRANSFERASE"/>
    <property type="match status" value="1"/>
</dbReference>
<dbReference type="OrthoDB" id="10268103at2759"/>
<dbReference type="AlphaFoldDB" id="A0A6A6A6C0"/>
<accession>A0A6A6A6C0</accession>
<protein>
    <recommendedName>
        <fullName evidence="1">methionyl-tRNA formyltransferase</fullName>
        <ecNumber evidence="1">2.1.2.9</ecNumber>
    </recommendedName>
</protein>
<evidence type="ECO:0000313" key="4">
    <source>
        <dbReference type="Proteomes" id="UP000799771"/>
    </source>
</evidence>
<proteinExistence type="predicted"/>
<sequence length="364" mass="39973">MLWKLPYPVRSLVLPTLRRHASTEAPTRAAEPLRILFCGSDDFSIASLRALCAAKRVAPKLIHSIHVVHRPAKPAGRGLKTLRDVPIKHVASDELCLDTHAIDTFTGWTPPIPINLVVAVSFGLFVPPRILNLAQYSGLNVHPSLLPDLRGPAPIEHAILKRRRYTGVSIQTLHPTQFDQGTILAQTPSPGVEISRGLTSANLEKQLAEAGAELLVKVLKEHKFVPPLDNVGWYANPDDPTRPVDHAEKITKQHRFIDFSKCTMDQILAVQHALDNPWCILPNGDRLILHQVVDTGKAGLSQREPGIWAQKGYNYPLFQSADGQVGIIVKSTYAGSKTGQGNAKLLRLLPAQDHDDSYSLDSAV</sequence>
<dbReference type="RefSeq" id="XP_033521818.1">
    <property type="nucleotide sequence ID" value="XM_033665137.1"/>
</dbReference>
<dbReference type="GeneID" id="54405569"/>
<gene>
    <name evidence="3" type="ORF">P153DRAFT_321236</name>
</gene>
<evidence type="ECO:0000313" key="3">
    <source>
        <dbReference type="EMBL" id="KAF2127429.1"/>
    </source>
</evidence>
<dbReference type="EC" id="2.1.2.9" evidence="1"/>
<evidence type="ECO:0000256" key="1">
    <source>
        <dbReference type="ARBA" id="ARBA00012261"/>
    </source>
</evidence>
<dbReference type="InterPro" id="IPR036477">
    <property type="entry name" value="Formyl_transf_N_sf"/>
</dbReference>
<dbReference type="Pfam" id="PF00551">
    <property type="entry name" value="Formyl_trans_N"/>
    <property type="match status" value="1"/>
</dbReference>
<dbReference type="SUPFAM" id="SSF53328">
    <property type="entry name" value="Formyltransferase"/>
    <property type="match status" value="1"/>
</dbReference>